<name>A0A1F5NRL1_9BACT</name>
<dbReference type="PANTHER" id="PTHR35561:SF1">
    <property type="entry name" value="RNA 2',3'-CYCLIC PHOSPHODIESTERASE"/>
    <property type="match status" value="1"/>
</dbReference>
<dbReference type="Proteomes" id="UP000176233">
    <property type="component" value="Unassembled WGS sequence"/>
</dbReference>
<dbReference type="InterPro" id="IPR004175">
    <property type="entry name" value="RNA_CPDase"/>
</dbReference>
<accession>A0A1F5NRL1</accession>
<reference evidence="2 3" key="1">
    <citation type="journal article" date="2016" name="Nat. Commun.">
        <title>Thousands of microbial genomes shed light on interconnected biogeochemical processes in an aquifer system.</title>
        <authorList>
            <person name="Anantharaman K."/>
            <person name="Brown C.T."/>
            <person name="Hug L.A."/>
            <person name="Sharon I."/>
            <person name="Castelle C.J."/>
            <person name="Probst A.J."/>
            <person name="Thomas B.C."/>
            <person name="Singh A."/>
            <person name="Wilkins M.J."/>
            <person name="Karaoz U."/>
            <person name="Brodie E.L."/>
            <person name="Williams K.H."/>
            <person name="Hubbard S.S."/>
            <person name="Banfield J.F."/>
        </authorList>
    </citation>
    <scope>NUCLEOTIDE SEQUENCE [LARGE SCALE GENOMIC DNA]</scope>
</reference>
<sequence length="161" mass="19146">MVGEITRGRLPIPYINTTNLHITLNFFGELTDPELEKIKQNFLQFTSNQEAFNIEFEAITKFRNQLHMTIATNTELNKLQGYLEKQFQALGYKFQDHEYYAHVKLGNLHMDNVMNQQRKVENFPKEELRKLSFRAETITLYESKLLLHHPKYIPLMEQKLL</sequence>
<dbReference type="NCBIfam" id="TIGR02258">
    <property type="entry name" value="2_5_ligase"/>
    <property type="match status" value="1"/>
</dbReference>
<dbReference type="EMBL" id="MFEJ01000019">
    <property type="protein sequence ID" value="OGE80184.1"/>
    <property type="molecule type" value="Genomic_DNA"/>
</dbReference>
<dbReference type="AlphaFoldDB" id="A0A1F5NRL1"/>
<dbReference type="InterPro" id="IPR009097">
    <property type="entry name" value="Cyclic_Pdiesterase"/>
</dbReference>
<dbReference type="Pfam" id="PF13563">
    <property type="entry name" value="2_5_RNA_ligase2"/>
    <property type="match status" value="1"/>
</dbReference>
<evidence type="ECO:0000313" key="2">
    <source>
        <dbReference type="EMBL" id="OGE80184.1"/>
    </source>
</evidence>
<keyword evidence="1" id="KW-0378">Hydrolase</keyword>
<keyword evidence="2" id="KW-0436">Ligase</keyword>
<dbReference type="Gene3D" id="3.90.1140.10">
    <property type="entry name" value="Cyclic phosphodiesterase"/>
    <property type="match status" value="1"/>
</dbReference>
<comment type="caution">
    <text evidence="2">The sequence shown here is derived from an EMBL/GenBank/DDBJ whole genome shotgun (WGS) entry which is preliminary data.</text>
</comment>
<dbReference type="GO" id="GO:0008664">
    <property type="term" value="F:RNA 2',3'-cyclic 3'-phosphodiesterase activity"/>
    <property type="evidence" value="ECO:0007669"/>
    <property type="project" value="InterPro"/>
</dbReference>
<evidence type="ECO:0000256" key="1">
    <source>
        <dbReference type="ARBA" id="ARBA00022801"/>
    </source>
</evidence>
<gene>
    <name evidence="2" type="ORF">A2660_02540</name>
</gene>
<organism evidence="2 3">
    <name type="scientific">Candidatus Doudnabacteria bacterium RIFCSPHIGHO2_01_FULL_45_18</name>
    <dbReference type="NCBI Taxonomy" id="1817823"/>
    <lineage>
        <taxon>Bacteria</taxon>
        <taxon>Candidatus Doudnaibacteriota</taxon>
    </lineage>
</organism>
<dbReference type="GO" id="GO:0016874">
    <property type="term" value="F:ligase activity"/>
    <property type="evidence" value="ECO:0007669"/>
    <property type="project" value="UniProtKB-KW"/>
</dbReference>
<dbReference type="SUPFAM" id="SSF55144">
    <property type="entry name" value="LigT-like"/>
    <property type="match status" value="1"/>
</dbReference>
<dbReference type="PANTHER" id="PTHR35561">
    <property type="entry name" value="RNA 2',3'-CYCLIC PHOSPHODIESTERASE"/>
    <property type="match status" value="1"/>
</dbReference>
<evidence type="ECO:0000313" key="3">
    <source>
        <dbReference type="Proteomes" id="UP000176233"/>
    </source>
</evidence>
<protein>
    <submittedName>
        <fullName evidence="2">2'-5' RNA ligase</fullName>
    </submittedName>
</protein>
<proteinExistence type="predicted"/>
<dbReference type="GO" id="GO:0004113">
    <property type="term" value="F:2',3'-cyclic-nucleotide 3'-phosphodiesterase activity"/>
    <property type="evidence" value="ECO:0007669"/>
    <property type="project" value="InterPro"/>
</dbReference>